<proteinExistence type="predicted"/>
<organism evidence="1 2">
    <name type="scientific">Wohlfahrtiimonas larvae</name>
    <dbReference type="NCBI Taxonomy" id="1157986"/>
    <lineage>
        <taxon>Bacteria</taxon>
        <taxon>Pseudomonadati</taxon>
        <taxon>Pseudomonadota</taxon>
        <taxon>Gammaproteobacteria</taxon>
        <taxon>Cardiobacteriales</taxon>
        <taxon>Ignatzschineriaceae</taxon>
        <taxon>Wohlfahrtiimonas</taxon>
    </lineage>
</organism>
<dbReference type="RefSeq" id="WP_077925882.1">
    <property type="nucleotide sequence ID" value="NZ_BAABKE010000005.1"/>
</dbReference>
<evidence type="ECO:0000313" key="2">
    <source>
        <dbReference type="Proteomes" id="UP001500631"/>
    </source>
</evidence>
<name>A0ABP9MV48_9GAMM</name>
<dbReference type="Proteomes" id="UP001500631">
    <property type="component" value="Unassembled WGS sequence"/>
</dbReference>
<reference evidence="2" key="1">
    <citation type="journal article" date="2019" name="Int. J. Syst. Evol. Microbiol.">
        <title>The Global Catalogue of Microorganisms (GCM) 10K type strain sequencing project: providing services to taxonomists for standard genome sequencing and annotation.</title>
        <authorList>
            <consortium name="The Broad Institute Genomics Platform"/>
            <consortium name="The Broad Institute Genome Sequencing Center for Infectious Disease"/>
            <person name="Wu L."/>
            <person name="Ma J."/>
        </authorList>
    </citation>
    <scope>NUCLEOTIDE SEQUENCE [LARGE SCALE GENOMIC DNA]</scope>
    <source>
        <strain evidence="2">JCM 18424</strain>
    </source>
</reference>
<accession>A0ABP9MV48</accession>
<sequence length="169" mass="19807">MKYYIASKDSSFYKDMLQFYKDYKVLVKAFLDFKKAHGFESDLVVFGSEIGIELSANDHKKFKDEFLKKPSRLGVYYLKKKSPLLKDWQSRIEGVKFFERPHICFYMQMYTHRTTQKSFCGIDDVLYVGIDLHGPEVGEEELKWLTEIKPSEFYLAHEAIVAKKAGSND</sequence>
<comment type="caution">
    <text evidence="1">The sequence shown here is derived from an EMBL/GenBank/DDBJ whole genome shotgun (WGS) entry which is preliminary data.</text>
</comment>
<evidence type="ECO:0000313" key="1">
    <source>
        <dbReference type="EMBL" id="GAA5100633.1"/>
    </source>
</evidence>
<gene>
    <name evidence="1" type="ORF">GCM10023338_15450</name>
</gene>
<keyword evidence="2" id="KW-1185">Reference proteome</keyword>
<dbReference type="EMBL" id="BAABKE010000005">
    <property type="protein sequence ID" value="GAA5100633.1"/>
    <property type="molecule type" value="Genomic_DNA"/>
</dbReference>
<protein>
    <submittedName>
        <fullName evidence="1">Uncharacterized protein</fullName>
    </submittedName>
</protein>